<proteinExistence type="predicted"/>
<dbReference type="EMBL" id="LOCQ01000055">
    <property type="protein sequence ID" value="OBV39071.1"/>
    <property type="molecule type" value="Genomic_DNA"/>
</dbReference>
<feature type="region of interest" description="Disordered" evidence="1">
    <location>
        <begin position="57"/>
        <end position="98"/>
    </location>
</feature>
<protein>
    <recommendedName>
        <fullName evidence="4">DUF2442 domain-containing protein</fullName>
    </recommendedName>
</protein>
<dbReference type="AlphaFoldDB" id="A0A1A7BZH5"/>
<name>A0A1A7BZH5_9BURK</name>
<gene>
    <name evidence="2" type="ORF">ASR47_1008132</name>
</gene>
<evidence type="ECO:0000313" key="3">
    <source>
        <dbReference type="Proteomes" id="UP000092713"/>
    </source>
</evidence>
<sequence length="98" mass="10334">MEFTDTDFVQALAHATPASLAETQISPSGLGIHFPLLDADLYLPALLEGFLGSQRWVASSNGKKGGQARSSAKSTAARENGKLGGRPRKARPAEEPVD</sequence>
<evidence type="ECO:0000313" key="2">
    <source>
        <dbReference type="EMBL" id="OBV39071.1"/>
    </source>
</evidence>
<evidence type="ECO:0000256" key="1">
    <source>
        <dbReference type="SAM" id="MobiDB-lite"/>
    </source>
</evidence>
<dbReference type="OrthoDB" id="8563470at2"/>
<dbReference type="RefSeq" id="WP_082988916.1">
    <property type="nucleotide sequence ID" value="NZ_LOCQ01000055.1"/>
</dbReference>
<dbReference type="STRING" id="1747903.ASR47_1008132"/>
<comment type="caution">
    <text evidence="2">The sequence shown here is derived from an EMBL/GenBank/DDBJ whole genome shotgun (WGS) entry which is preliminary data.</text>
</comment>
<reference evidence="2 3" key="1">
    <citation type="submission" date="2016-04" db="EMBL/GenBank/DDBJ databases">
        <title>Draft genome sequence of Janthinobacterium psychrotolerans sp. nov., isolated from freshwater sediments in Denmark.</title>
        <authorList>
            <person name="Gong X."/>
            <person name="Skrivergaard S."/>
            <person name="Korsgaard B.S."/>
            <person name="Schreiber L."/>
            <person name="Marshall I.P."/>
            <person name="Finster K."/>
            <person name="Schramm A."/>
        </authorList>
    </citation>
    <scope>NUCLEOTIDE SEQUENCE [LARGE SCALE GENOMIC DNA]</scope>
    <source>
        <strain evidence="2 3">S3-2</strain>
    </source>
</reference>
<accession>A0A1A7BZH5</accession>
<dbReference type="Pfam" id="PF10387">
    <property type="entry name" value="DUF2442"/>
    <property type="match status" value="1"/>
</dbReference>
<evidence type="ECO:0008006" key="4">
    <source>
        <dbReference type="Google" id="ProtNLM"/>
    </source>
</evidence>
<dbReference type="Gene3D" id="3.30.2020.40">
    <property type="entry name" value="Uncharacterised protein PF10387, DUF2442"/>
    <property type="match status" value="1"/>
</dbReference>
<organism evidence="2 3">
    <name type="scientific">Janthinobacterium psychrotolerans</name>
    <dbReference type="NCBI Taxonomy" id="1747903"/>
    <lineage>
        <taxon>Bacteria</taxon>
        <taxon>Pseudomonadati</taxon>
        <taxon>Pseudomonadota</taxon>
        <taxon>Betaproteobacteria</taxon>
        <taxon>Burkholderiales</taxon>
        <taxon>Oxalobacteraceae</taxon>
        <taxon>Janthinobacterium</taxon>
    </lineage>
</organism>
<dbReference type="Proteomes" id="UP000092713">
    <property type="component" value="Unassembled WGS sequence"/>
</dbReference>
<keyword evidence="3" id="KW-1185">Reference proteome</keyword>
<dbReference type="InterPro" id="IPR018841">
    <property type="entry name" value="DUF2442"/>
</dbReference>
<feature type="compositionally biased region" description="Polar residues" evidence="1">
    <location>
        <begin position="57"/>
        <end position="74"/>
    </location>
</feature>
<dbReference type="PATRIC" id="fig|1747903.4.peg.2639"/>